<dbReference type="AlphaFoldDB" id="A0A7J6QBF8"/>
<feature type="compositionally biased region" description="Basic and acidic residues" evidence="4">
    <location>
        <begin position="19"/>
        <end position="36"/>
    </location>
</feature>
<keyword evidence="7" id="KW-1185">Reference proteome</keyword>
<protein>
    <recommendedName>
        <fullName evidence="5">ZZ-type domain-containing protein</fullName>
    </recommendedName>
</protein>
<reference evidence="6 7" key="1">
    <citation type="submission" date="2020-04" db="EMBL/GenBank/DDBJ databases">
        <title>Perkinsus olseni comparative genomics.</title>
        <authorList>
            <person name="Bogema D.R."/>
        </authorList>
    </citation>
    <scope>NUCLEOTIDE SEQUENCE [LARGE SCALE GENOMIC DNA]</scope>
    <source>
        <strain evidence="6 7">ATCC PRA-207</strain>
    </source>
</reference>
<evidence type="ECO:0000256" key="3">
    <source>
        <dbReference type="ARBA" id="ARBA00022833"/>
    </source>
</evidence>
<evidence type="ECO:0000313" key="6">
    <source>
        <dbReference type="EMBL" id="KAF4704940.1"/>
    </source>
</evidence>
<dbReference type="SUPFAM" id="SSF57850">
    <property type="entry name" value="RING/U-box"/>
    <property type="match status" value="1"/>
</dbReference>
<evidence type="ECO:0000259" key="5">
    <source>
        <dbReference type="Pfam" id="PF25299"/>
    </source>
</evidence>
<keyword evidence="1" id="KW-0479">Metal-binding</keyword>
<feature type="domain" description="ZZ-type" evidence="5">
    <location>
        <begin position="59"/>
        <end position="109"/>
    </location>
</feature>
<evidence type="ECO:0000313" key="7">
    <source>
        <dbReference type="Proteomes" id="UP000553632"/>
    </source>
</evidence>
<gene>
    <name evidence="6" type="ORF">FOZ63_013074</name>
</gene>
<evidence type="ECO:0000256" key="2">
    <source>
        <dbReference type="ARBA" id="ARBA00022771"/>
    </source>
</evidence>
<keyword evidence="2" id="KW-0863">Zinc-finger</keyword>
<keyword evidence="3" id="KW-0862">Zinc</keyword>
<comment type="caution">
    <text evidence="6">The sequence shown here is derived from an EMBL/GenBank/DDBJ whole genome shotgun (WGS) entry which is preliminary data.</text>
</comment>
<evidence type="ECO:0000256" key="4">
    <source>
        <dbReference type="SAM" id="MobiDB-lite"/>
    </source>
</evidence>
<feature type="non-terminal residue" evidence="6">
    <location>
        <position position="1"/>
    </location>
</feature>
<dbReference type="GO" id="GO:0008270">
    <property type="term" value="F:zinc ion binding"/>
    <property type="evidence" value="ECO:0007669"/>
    <property type="project" value="UniProtKB-KW"/>
</dbReference>
<accession>A0A7J6QBF8</accession>
<dbReference type="EMBL" id="JABANO010034568">
    <property type="protein sequence ID" value="KAF4704940.1"/>
    <property type="molecule type" value="Genomic_DNA"/>
</dbReference>
<feature type="region of interest" description="Disordered" evidence="4">
    <location>
        <begin position="15"/>
        <end position="36"/>
    </location>
</feature>
<dbReference type="InterPro" id="IPR000433">
    <property type="entry name" value="Znf_ZZ"/>
</dbReference>
<proteinExistence type="predicted"/>
<organism evidence="6 7">
    <name type="scientific">Perkinsus olseni</name>
    <name type="common">Perkinsus atlanticus</name>
    <dbReference type="NCBI Taxonomy" id="32597"/>
    <lineage>
        <taxon>Eukaryota</taxon>
        <taxon>Sar</taxon>
        <taxon>Alveolata</taxon>
        <taxon>Perkinsozoa</taxon>
        <taxon>Perkinsea</taxon>
        <taxon>Perkinsida</taxon>
        <taxon>Perkinsidae</taxon>
        <taxon>Perkinsus</taxon>
    </lineage>
</organism>
<dbReference type="Pfam" id="PF25299">
    <property type="entry name" value="ZZ_ADA2"/>
    <property type="match status" value="1"/>
</dbReference>
<dbReference type="Proteomes" id="UP000553632">
    <property type="component" value="Unassembled WGS sequence"/>
</dbReference>
<evidence type="ECO:0000256" key="1">
    <source>
        <dbReference type="ARBA" id="ARBA00022723"/>
    </source>
</evidence>
<sequence length="123" mass="13782">MSHLGVLPVLEAVASPQQEPEKKTTVGREADGLEHHPSFMPPWMNVDDLPDILGDKAICESCRLSFRLTSNVYIVCAECPKEAGRVCLCVKCFANGVEFGNHLRTHKYIRTLSLVYFELYLGE</sequence>
<name>A0A7J6QBF8_PEROL</name>